<evidence type="ECO:0000256" key="7">
    <source>
        <dbReference type="SAM" id="Phobius"/>
    </source>
</evidence>
<feature type="domain" description="Major facilitator superfamily (MFS) profile" evidence="8">
    <location>
        <begin position="19"/>
        <end position="466"/>
    </location>
</feature>
<dbReference type="Proteomes" id="UP000266568">
    <property type="component" value="Unassembled WGS sequence"/>
</dbReference>
<feature type="transmembrane region" description="Helical" evidence="7">
    <location>
        <begin position="164"/>
        <end position="187"/>
    </location>
</feature>
<dbReference type="SUPFAM" id="SSF103473">
    <property type="entry name" value="MFS general substrate transporter"/>
    <property type="match status" value="1"/>
</dbReference>
<feature type="transmembrane region" description="Helical" evidence="7">
    <location>
        <begin position="20"/>
        <end position="41"/>
    </location>
</feature>
<evidence type="ECO:0000313" key="10">
    <source>
        <dbReference type="Proteomes" id="UP000266568"/>
    </source>
</evidence>
<dbReference type="PRINTS" id="PR01036">
    <property type="entry name" value="TCRTETB"/>
</dbReference>
<feature type="transmembrane region" description="Helical" evidence="7">
    <location>
        <begin position="447"/>
        <end position="469"/>
    </location>
</feature>
<comment type="subcellular location">
    <subcellularLocation>
        <location evidence="1">Cell membrane</location>
        <topology evidence="1">Multi-pass membrane protein</topology>
    </subcellularLocation>
</comment>
<reference evidence="9 10" key="1">
    <citation type="submission" date="2018-08" db="EMBL/GenBank/DDBJ databases">
        <title>Genomic Encyclopedia of Type Strains, Phase IV (KMG-IV): sequencing the most valuable type-strain genomes for metagenomic binning, comparative biology and taxonomic classification.</title>
        <authorList>
            <person name="Goeker M."/>
        </authorList>
    </citation>
    <scope>NUCLEOTIDE SEQUENCE [LARGE SCALE GENOMIC DNA]</scope>
    <source>
        <strain evidence="9 10">DSM 25527</strain>
    </source>
</reference>
<feature type="transmembrane region" description="Helical" evidence="7">
    <location>
        <begin position="409"/>
        <end position="427"/>
    </location>
</feature>
<feature type="transmembrane region" description="Helical" evidence="7">
    <location>
        <begin position="208"/>
        <end position="226"/>
    </location>
</feature>
<name>A0A397P452_9SPHN</name>
<comment type="caution">
    <text evidence="9">The sequence shown here is derived from an EMBL/GenBank/DDBJ whole genome shotgun (WGS) entry which is preliminary data.</text>
</comment>
<dbReference type="Gene3D" id="1.20.1250.20">
    <property type="entry name" value="MFS general substrate transporter like domains"/>
    <property type="match status" value="1"/>
</dbReference>
<keyword evidence="5 7" id="KW-1133">Transmembrane helix</keyword>
<accession>A0A397P452</accession>
<dbReference type="GO" id="GO:0022857">
    <property type="term" value="F:transmembrane transporter activity"/>
    <property type="evidence" value="ECO:0007669"/>
    <property type="project" value="InterPro"/>
</dbReference>
<evidence type="ECO:0000259" key="8">
    <source>
        <dbReference type="PROSITE" id="PS50850"/>
    </source>
</evidence>
<evidence type="ECO:0000256" key="6">
    <source>
        <dbReference type="ARBA" id="ARBA00023136"/>
    </source>
</evidence>
<feature type="transmembrane region" description="Helical" evidence="7">
    <location>
        <begin position="274"/>
        <end position="297"/>
    </location>
</feature>
<feature type="transmembrane region" description="Helical" evidence="7">
    <location>
        <begin position="365"/>
        <end position="388"/>
    </location>
</feature>
<dbReference type="RefSeq" id="WP_119036003.1">
    <property type="nucleotide sequence ID" value="NZ_QXDC01000003.1"/>
</dbReference>
<evidence type="ECO:0000256" key="2">
    <source>
        <dbReference type="ARBA" id="ARBA00022448"/>
    </source>
</evidence>
<proteinExistence type="predicted"/>
<evidence type="ECO:0000313" key="9">
    <source>
        <dbReference type="EMBL" id="RIA44340.1"/>
    </source>
</evidence>
<dbReference type="InterPro" id="IPR020846">
    <property type="entry name" value="MFS_dom"/>
</dbReference>
<evidence type="ECO:0000256" key="4">
    <source>
        <dbReference type="ARBA" id="ARBA00022692"/>
    </source>
</evidence>
<sequence length="477" mass="48400">MDDGNIGAGSSPAKSPRGAVASLSATIFLSSLGGSVANIGLPTLSRSFAISFAQTQWIVLAYFLAVISLLINAGRLADSVGRQRLLFVGLLLFGVASIGAGAAWNFWFLIAARALQGMGGAIMLVLAIVLICDIVPPARLGSALGLLGAMSGLGTAAGPSLGGLLIAAFGWRALFLINVPICAAIVWMIHRTVPLTFHPVARRWRTDWTGTFLLIAALCAYCYAATPIGGRFAGGNVVALAFAILGAAGFVLVERRADDPLLRLETFRDVSLCGNLGMSVIGSTVIMATLVVGPFYLVYGLQMTPACAGLALSAGPITSVVAGVPVGRLVDRLGVSVMTMVGLFVMGAGSAVLACGDGIVGLPRFIAAIIVVMGGYGLFQIANNAAVLAKSDTETRGTYAALINLSRNVGLVTGASVMASIFSAAAHGMPGESFAASAAAHGLKITFAAAAALIVLAVAIGLGSGAIPLSSQPRLGR</sequence>
<evidence type="ECO:0000256" key="1">
    <source>
        <dbReference type="ARBA" id="ARBA00004651"/>
    </source>
</evidence>
<dbReference type="PROSITE" id="PS50850">
    <property type="entry name" value="MFS"/>
    <property type="match status" value="1"/>
</dbReference>
<protein>
    <submittedName>
        <fullName evidence="9">MFS transporter</fullName>
    </submittedName>
</protein>
<dbReference type="GO" id="GO:0005886">
    <property type="term" value="C:plasma membrane"/>
    <property type="evidence" value="ECO:0007669"/>
    <property type="project" value="UniProtKB-SubCell"/>
</dbReference>
<dbReference type="EMBL" id="QXDC01000003">
    <property type="protein sequence ID" value="RIA44340.1"/>
    <property type="molecule type" value="Genomic_DNA"/>
</dbReference>
<dbReference type="PANTHER" id="PTHR42718:SF46">
    <property type="entry name" value="BLR6921 PROTEIN"/>
    <property type="match status" value="1"/>
</dbReference>
<feature type="transmembrane region" description="Helical" evidence="7">
    <location>
        <begin position="110"/>
        <end position="131"/>
    </location>
</feature>
<dbReference type="CDD" id="cd17321">
    <property type="entry name" value="MFS_MMR_MDR_like"/>
    <property type="match status" value="1"/>
</dbReference>
<organism evidence="9 10">
    <name type="scientific">Hephaestia caeni</name>
    <dbReference type="NCBI Taxonomy" id="645617"/>
    <lineage>
        <taxon>Bacteria</taxon>
        <taxon>Pseudomonadati</taxon>
        <taxon>Pseudomonadota</taxon>
        <taxon>Alphaproteobacteria</taxon>
        <taxon>Sphingomonadales</taxon>
        <taxon>Sphingomonadaceae</taxon>
        <taxon>Hephaestia</taxon>
    </lineage>
</organism>
<dbReference type="Pfam" id="PF07690">
    <property type="entry name" value="MFS_1"/>
    <property type="match status" value="1"/>
</dbReference>
<dbReference type="OrthoDB" id="9812221at2"/>
<evidence type="ECO:0000256" key="5">
    <source>
        <dbReference type="ARBA" id="ARBA00022989"/>
    </source>
</evidence>
<dbReference type="PANTHER" id="PTHR42718">
    <property type="entry name" value="MAJOR FACILITATOR SUPERFAMILY MULTIDRUG TRANSPORTER MFSC"/>
    <property type="match status" value="1"/>
</dbReference>
<feature type="transmembrane region" description="Helical" evidence="7">
    <location>
        <begin position="333"/>
        <end position="353"/>
    </location>
</feature>
<evidence type="ECO:0000256" key="3">
    <source>
        <dbReference type="ARBA" id="ARBA00022475"/>
    </source>
</evidence>
<keyword evidence="6 7" id="KW-0472">Membrane</keyword>
<dbReference type="Gene3D" id="1.20.1720.10">
    <property type="entry name" value="Multidrug resistance protein D"/>
    <property type="match status" value="1"/>
</dbReference>
<feature type="transmembrane region" description="Helical" evidence="7">
    <location>
        <begin position="232"/>
        <end position="253"/>
    </location>
</feature>
<keyword evidence="3" id="KW-1003">Cell membrane</keyword>
<feature type="transmembrane region" description="Helical" evidence="7">
    <location>
        <begin position="85"/>
        <end position="104"/>
    </location>
</feature>
<keyword evidence="2" id="KW-0813">Transport</keyword>
<dbReference type="AlphaFoldDB" id="A0A397P452"/>
<keyword evidence="4 7" id="KW-0812">Transmembrane</keyword>
<gene>
    <name evidence="9" type="ORF">DFR49_2581</name>
</gene>
<feature type="transmembrane region" description="Helical" evidence="7">
    <location>
        <begin position="138"/>
        <end position="158"/>
    </location>
</feature>
<dbReference type="InterPro" id="IPR036259">
    <property type="entry name" value="MFS_trans_sf"/>
</dbReference>
<dbReference type="InterPro" id="IPR011701">
    <property type="entry name" value="MFS"/>
</dbReference>
<feature type="transmembrane region" description="Helical" evidence="7">
    <location>
        <begin position="53"/>
        <end position="73"/>
    </location>
</feature>
<keyword evidence="10" id="KW-1185">Reference proteome</keyword>